<dbReference type="GO" id="GO:0008113">
    <property type="term" value="F:peptide-methionine (S)-S-oxide reductase activity"/>
    <property type="evidence" value="ECO:0007669"/>
    <property type="project" value="UniProtKB-EC"/>
</dbReference>
<evidence type="ECO:0000256" key="4">
    <source>
        <dbReference type="ARBA" id="ARBA00030643"/>
    </source>
</evidence>
<protein>
    <recommendedName>
        <fullName evidence="2">peptide-methionine (S)-S-oxide reductase</fullName>
        <ecNumber evidence="2">1.8.4.11</ecNumber>
    </recommendedName>
    <alternativeName>
        <fullName evidence="4">Peptide-methionine (S)-S-oxide reductase</fullName>
    </alternativeName>
</protein>
<evidence type="ECO:0000256" key="2">
    <source>
        <dbReference type="ARBA" id="ARBA00012502"/>
    </source>
</evidence>
<comment type="catalytic activity">
    <reaction evidence="6">
        <text>[thioredoxin]-disulfide + L-methionine + H2O = L-methionine (S)-S-oxide + [thioredoxin]-dithiol</text>
        <dbReference type="Rhea" id="RHEA:19993"/>
        <dbReference type="Rhea" id="RHEA-COMP:10698"/>
        <dbReference type="Rhea" id="RHEA-COMP:10700"/>
        <dbReference type="ChEBI" id="CHEBI:15377"/>
        <dbReference type="ChEBI" id="CHEBI:29950"/>
        <dbReference type="ChEBI" id="CHEBI:50058"/>
        <dbReference type="ChEBI" id="CHEBI:57844"/>
        <dbReference type="ChEBI" id="CHEBI:58772"/>
        <dbReference type="EC" id="1.8.4.11"/>
    </reaction>
</comment>
<gene>
    <name evidence="8" type="ORF">INT47_012533</name>
</gene>
<dbReference type="PANTHER" id="PTHR43774">
    <property type="entry name" value="PEPTIDE METHIONINE SULFOXIDE REDUCTASE"/>
    <property type="match status" value="1"/>
</dbReference>
<evidence type="ECO:0000256" key="1">
    <source>
        <dbReference type="ARBA" id="ARBA00005591"/>
    </source>
</evidence>
<dbReference type="EC" id="1.8.4.11" evidence="2"/>
<keyword evidence="9" id="KW-1185">Reference proteome</keyword>
<dbReference type="AlphaFoldDB" id="A0A8H7V5X0"/>
<dbReference type="Pfam" id="PF01625">
    <property type="entry name" value="PMSR"/>
    <property type="match status" value="1"/>
</dbReference>
<feature type="domain" description="Peptide methionine sulphoxide reductase MsrA" evidence="7">
    <location>
        <begin position="8"/>
        <end position="161"/>
    </location>
</feature>
<comment type="caution">
    <text evidence="8">The sequence shown here is derived from an EMBL/GenBank/DDBJ whole genome shotgun (WGS) entry which is preliminary data.</text>
</comment>
<evidence type="ECO:0000313" key="8">
    <source>
        <dbReference type="EMBL" id="KAG2202539.1"/>
    </source>
</evidence>
<sequence length="169" mass="19301">MSAITTEKATFAAGCFWGVEHIYNKHFKDLGILTTVGYIGGEVENPNYPQVKTGKTNHAEACQITFDPSKVSYETLTEFFYKMHDPTTANYQGPDVGTQYRSAIFYHGPEQKAIAERVTKQVQEKHYPDTPIVTEIVPATTYYNAEDYHQLYLENNPEGYACPTHYLRW</sequence>
<comment type="similarity">
    <text evidence="1">Belongs to the MsrA Met sulfoxide reductase family.</text>
</comment>
<name>A0A8H7V5X0_9FUNG</name>
<dbReference type="PANTHER" id="PTHR43774:SF1">
    <property type="entry name" value="PEPTIDE METHIONINE SULFOXIDE REDUCTASE MSRA 2"/>
    <property type="match status" value="1"/>
</dbReference>
<dbReference type="FunFam" id="3.30.1060.10:FF:000006">
    <property type="entry name" value="Peptide methionine sulfoxide reductase"/>
    <property type="match status" value="1"/>
</dbReference>
<dbReference type="HAMAP" id="MF_01401">
    <property type="entry name" value="MsrA"/>
    <property type="match status" value="1"/>
</dbReference>
<dbReference type="NCBIfam" id="TIGR00401">
    <property type="entry name" value="msrA"/>
    <property type="match status" value="1"/>
</dbReference>
<dbReference type="InterPro" id="IPR036509">
    <property type="entry name" value="Met_Sox_Rdtase_MsrA_sf"/>
</dbReference>
<keyword evidence="3" id="KW-0560">Oxidoreductase</keyword>
<organism evidence="8 9">
    <name type="scientific">Mucor saturninus</name>
    <dbReference type="NCBI Taxonomy" id="64648"/>
    <lineage>
        <taxon>Eukaryota</taxon>
        <taxon>Fungi</taxon>
        <taxon>Fungi incertae sedis</taxon>
        <taxon>Mucoromycota</taxon>
        <taxon>Mucoromycotina</taxon>
        <taxon>Mucoromycetes</taxon>
        <taxon>Mucorales</taxon>
        <taxon>Mucorineae</taxon>
        <taxon>Mucoraceae</taxon>
        <taxon>Mucor</taxon>
    </lineage>
</organism>
<dbReference type="OrthoDB" id="77405at2759"/>
<dbReference type="InterPro" id="IPR002569">
    <property type="entry name" value="Met_Sox_Rdtase_MsrA_dom"/>
</dbReference>
<evidence type="ECO:0000313" key="9">
    <source>
        <dbReference type="Proteomes" id="UP000603453"/>
    </source>
</evidence>
<evidence type="ECO:0000259" key="7">
    <source>
        <dbReference type="Pfam" id="PF01625"/>
    </source>
</evidence>
<evidence type="ECO:0000256" key="6">
    <source>
        <dbReference type="ARBA" id="ARBA00048782"/>
    </source>
</evidence>
<reference evidence="8" key="1">
    <citation type="submission" date="2020-12" db="EMBL/GenBank/DDBJ databases">
        <title>Metabolic potential, ecology and presence of endohyphal bacteria is reflected in genomic diversity of Mucoromycotina.</title>
        <authorList>
            <person name="Muszewska A."/>
            <person name="Okrasinska A."/>
            <person name="Steczkiewicz K."/>
            <person name="Drgas O."/>
            <person name="Orlowska M."/>
            <person name="Perlinska-Lenart U."/>
            <person name="Aleksandrzak-Piekarczyk T."/>
            <person name="Szatraj K."/>
            <person name="Zielenkiewicz U."/>
            <person name="Pilsyk S."/>
            <person name="Malc E."/>
            <person name="Mieczkowski P."/>
            <person name="Kruszewska J.S."/>
            <person name="Biernat P."/>
            <person name="Pawlowska J."/>
        </authorList>
    </citation>
    <scope>NUCLEOTIDE SEQUENCE</scope>
    <source>
        <strain evidence="8">WA0000017839</strain>
    </source>
</reference>
<accession>A0A8H7V5X0</accession>
<dbReference type="Gene3D" id="3.30.1060.10">
    <property type="entry name" value="Peptide methionine sulphoxide reductase MsrA"/>
    <property type="match status" value="1"/>
</dbReference>
<comment type="catalytic activity">
    <reaction evidence="5">
        <text>L-methionyl-[protein] + [thioredoxin]-disulfide + H2O = L-methionyl-(S)-S-oxide-[protein] + [thioredoxin]-dithiol</text>
        <dbReference type="Rhea" id="RHEA:14217"/>
        <dbReference type="Rhea" id="RHEA-COMP:10698"/>
        <dbReference type="Rhea" id="RHEA-COMP:10700"/>
        <dbReference type="Rhea" id="RHEA-COMP:12313"/>
        <dbReference type="Rhea" id="RHEA-COMP:12315"/>
        <dbReference type="ChEBI" id="CHEBI:15377"/>
        <dbReference type="ChEBI" id="CHEBI:16044"/>
        <dbReference type="ChEBI" id="CHEBI:29950"/>
        <dbReference type="ChEBI" id="CHEBI:44120"/>
        <dbReference type="ChEBI" id="CHEBI:50058"/>
        <dbReference type="EC" id="1.8.4.11"/>
    </reaction>
</comment>
<dbReference type="Proteomes" id="UP000603453">
    <property type="component" value="Unassembled WGS sequence"/>
</dbReference>
<dbReference type="GO" id="GO:0034599">
    <property type="term" value="P:cellular response to oxidative stress"/>
    <property type="evidence" value="ECO:0007669"/>
    <property type="project" value="UniProtKB-ARBA"/>
</dbReference>
<evidence type="ECO:0000256" key="5">
    <source>
        <dbReference type="ARBA" id="ARBA00047806"/>
    </source>
</evidence>
<dbReference type="EMBL" id="JAEPRD010000059">
    <property type="protein sequence ID" value="KAG2202539.1"/>
    <property type="molecule type" value="Genomic_DNA"/>
</dbReference>
<evidence type="ECO:0000256" key="3">
    <source>
        <dbReference type="ARBA" id="ARBA00023002"/>
    </source>
</evidence>
<dbReference type="SUPFAM" id="SSF55068">
    <property type="entry name" value="Peptide methionine sulfoxide reductase"/>
    <property type="match status" value="1"/>
</dbReference>
<proteinExistence type="inferred from homology"/>